<evidence type="ECO:0000256" key="4">
    <source>
        <dbReference type="ARBA" id="ARBA00022737"/>
    </source>
</evidence>
<feature type="binding site" evidence="9">
    <location>
        <position position="153"/>
    </location>
    <ligand>
        <name>Zn(2+)</name>
        <dbReference type="ChEBI" id="CHEBI:29105"/>
        <label>2</label>
    </ligand>
</feature>
<dbReference type="CDD" id="cd06257">
    <property type="entry name" value="DnaJ"/>
    <property type="match status" value="1"/>
</dbReference>
<dbReference type="EMBL" id="QPJS01000002">
    <property type="protein sequence ID" value="RCX03725.1"/>
    <property type="molecule type" value="Genomic_DNA"/>
</dbReference>
<dbReference type="PROSITE" id="PS50076">
    <property type="entry name" value="DNAJ_2"/>
    <property type="match status" value="1"/>
</dbReference>
<dbReference type="PROSITE" id="PS00636">
    <property type="entry name" value="DNAJ_1"/>
    <property type="match status" value="1"/>
</dbReference>
<dbReference type="Gene3D" id="1.10.287.110">
    <property type="entry name" value="DnaJ domain"/>
    <property type="match status" value="1"/>
</dbReference>
<dbReference type="GO" id="GO:0006260">
    <property type="term" value="P:DNA replication"/>
    <property type="evidence" value="ECO:0007669"/>
    <property type="project" value="UniProtKB-KW"/>
</dbReference>
<dbReference type="Pfam" id="PF00684">
    <property type="entry name" value="DnaJ_CXXCXGXG"/>
    <property type="match status" value="1"/>
</dbReference>
<comment type="caution">
    <text evidence="9">Lacks conserved residue(s) required for the propagation of feature annotation.</text>
</comment>
<name>A0A369A3E5_9FLAO</name>
<reference evidence="11 12" key="1">
    <citation type="submission" date="2018-07" db="EMBL/GenBank/DDBJ databases">
        <title>Genomic Encyclopedia of Type Strains, Phase IV (KMG-IV): sequencing the most valuable type-strain genomes for metagenomic binning, comparative biology and taxonomic classification.</title>
        <authorList>
            <person name="Goeker M."/>
        </authorList>
    </citation>
    <scope>NUCLEOTIDE SEQUENCE [LARGE SCALE GENOMIC DNA]</scope>
    <source>
        <strain evidence="11 12">DSM 21410</strain>
    </source>
</reference>
<evidence type="ECO:0000259" key="10">
    <source>
        <dbReference type="PROSITE" id="PS50076"/>
    </source>
</evidence>
<comment type="subunit">
    <text evidence="9">Homodimer.</text>
</comment>
<dbReference type="HAMAP" id="MF_01152">
    <property type="entry name" value="DnaJ"/>
    <property type="match status" value="1"/>
</dbReference>
<dbReference type="CDD" id="cd10747">
    <property type="entry name" value="DnaJ_C"/>
    <property type="match status" value="1"/>
</dbReference>
<sequence>MATKRDYYEVLGVSKNATPEEIKKAYRKLAIQYHPDKNPNNKEAEEKFKEAAEAYEVLSDPEKRARYDQFGHAGTSDIGGQYTYADPYDIFERFKDIFGFDTGFNFGGGSRTSKGSNLRVRIKVTLDEIINGTEKKIKIKRAVLAKGVNFTTCRICNGTGRVYRVQNTIFGAMRTESICGHCQGTGKTASSIPPGVGPDGLERKEEVVTIQIPPGAVAGMQLQMRGKGNEPPGGGTPGDLIVVIDEVEHDKFKREGLNLHYELYVSIPDAVLGSQVEIPYFGNKLRIKIDPGTQSGKILRLKGKGIPDVNGYEKGDLLIHVNVWIPKKLSSEQQRIMQSWANDPNFTPSPTSADKTFFERVKEMFS</sequence>
<dbReference type="InterPro" id="IPR018253">
    <property type="entry name" value="DnaJ_domain_CS"/>
</dbReference>
<dbReference type="Gene3D" id="2.60.260.20">
    <property type="entry name" value="Urease metallochaperone UreE, N-terminal domain"/>
    <property type="match status" value="2"/>
</dbReference>
<comment type="function">
    <text evidence="9">Participates actively in the response to hyperosmotic and heat shock by preventing the aggregation of stress-denatured proteins and by disaggregating proteins, also in an autonomous, DnaK-independent fashion. Unfolded proteins bind initially to DnaJ; upon interaction with the DnaJ-bound protein, DnaK hydrolyzes its bound ATP, resulting in the formation of a stable complex. GrpE releases ADP from DnaK; ATP binding to DnaK triggers the release of the substrate protein, thus completing the reaction cycle. Several rounds of ATP-dependent interactions between DnaJ, DnaK and GrpE are required for fully efficient folding. Also involved, together with DnaK and GrpE, in the DNA replication of plasmids through activation of initiation proteins.</text>
</comment>
<evidence type="ECO:0000256" key="8">
    <source>
        <dbReference type="ARBA" id="ARBA00023186"/>
    </source>
</evidence>
<evidence type="ECO:0000256" key="7">
    <source>
        <dbReference type="ARBA" id="ARBA00023016"/>
    </source>
</evidence>
<dbReference type="SUPFAM" id="SSF46565">
    <property type="entry name" value="Chaperone J-domain"/>
    <property type="match status" value="1"/>
</dbReference>
<dbReference type="GO" id="GO:0008270">
    <property type="term" value="F:zinc ion binding"/>
    <property type="evidence" value="ECO:0007669"/>
    <property type="project" value="UniProtKB-UniRule"/>
</dbReference>
<evidence type="ECO:0000256" key="5">
    <source>
        <dbReference type="ARBA" id="ARBA00022771"/>
    </source>
</evidence>
<comment type="subcellular location">
    <subcellularLocation>
        <location evidence="9">Cytoplasm</location>
    </subcellularLocation>
</comment>
<comment type="cofactor">
    <cofactor evidence="9">
        <name>Zn(2+)</name>
        <dbReference type="ChEBI" id="CHEBI:29105"/>
    </cofactor>
    <text evidence="9">Binds 2 Zn(2+) ions per monomer.</text>
</comment>
<evidence type="ECO:0000313" key="12">
    <source>
        <dbReference type="Proteomes" id="UP000253517"/>
    </source>
</evidence>
<dbReference type="FunFam" id="1.10.287.110:FF:000034">
    <property type="entry name" value="Chaperone protein DnaJ"/>
    <property type="match status" value="1"/>
</dbReference>
<dbReference type="SUPFAM" id="SSF49493">
    <property type="entry name" value="HSP40/DnaJ peptide-binding domain"/>
    <property type="match status" value="2"/>
</dbReference>
<dbReference type="PRINTS" id="PR00625">
    <property type="entry name" value="JDOMAIN"/>
</dbReference>
<feature type="binding site" evidence="9">
    <location>
        <position position="179"/>
    </location>
    <ligand>
        <name>Zn(2+)</name>
        <dbReference type="ChEBI" id="CHEBI:29105"/>
        <label>2</label>
    </ligand>
</feature>
<dbReference type="AlphaFoldDB" id="A0A369A3E5"/>
<dbReference type="InterPro" id="IPR012724">
    <property type="entry name" value="DnaJ"/>
</dbReference>
<organism evidence="11 12">
    <name type="scientific">Schleiferia thermophila</name>
    <dbReference type="NCBI Taxonomy" id="884107"/>
    <lineage>
        <taxon>Bacteria</taxon>
        <taxon>Pseudomonadati</taxon>
        <taxon>Bacteroidota</taxon>
        <taxon>Flavobacteriia</taxon>
        <taxon>Flavobacteriales</taxon>
        <taxon>Schleiferiaceae</taxon>
        <taxon>Schleiferia</taxon>
    </lineage>
</organism>
<keyword evidence="1 9" id="KW-0963">Cytoplasm</keyword>
<dbReference type="CDD" id="cd10719">
    <property type="entry name" value="DnaJ_zf"/>
    <property type="match status" value="1"/>
</dbReference>
<keyword evidence="4 9" id="KW-0677">Repeat</keyword>
<dbReference type="RefSeq" id="WP_037359408.1">
    <property type="nucleotide sequence ID" value="NZ_BHZF01000002.1"/>
</dbReference>
<dbReference type="InterPro" id="IPR001305">
    <property type="entry name" value="HSP_DnaJ_Cys-rich_dom"/>
</dbReference>
<feature type="binding site" evidence="9">
    <location>
        <position position="156"/>
    </location>
    <ligand>
        <name>Zn(2+)</name>
        <dbReference type="ChEBI" id="CHEBI:29105"/>
        <label>2</label>
    </ligand>
</feature>
<dbReference type="InterPro" id="IPR001623">
    <property type="entry name" value="DnaJ_domain"/>
</dbReference>
<dbReference type="GO" id="GO:0005524">
    <property type="term" value="F:ATP binding"/>
    <property type="evidence" value="ECO:0007669"/>
    <property type="project" value="InterPro"/>
</dbReference>
<dbReference type="PANTHER" id="PTHR43096">
    <property type="entry name" value="DNAJ HOMOLOG 1, MITOCHONDRIAL-RELATED"/>
    <property type="match status" value="1"/>
</dbReference>
<dbReference type="GO" id="GO:0009408">
    <property type="term" value="P:response to heat"/>
    <property type="evidence" value="ECO:0007669"/>
    <property type="project" value="InterPro"/>
</dbReference>
<dbReference type="Pfam" id="PF01556">
    <property type="entry name" value="DnaJ_C"/>
    <property type="match status" value="1"/>
</dbReference>
<keyword evidence="12" id="KW-1185">Reference proteome</keyword>
<dbReference type="SUPFAM" id="SSF57938">
    <property type="entry name" value="DnaJ/Hsp40 cysteine-rich domain"/>
    <property type="match status" value="1"/>
</dbReference>
<evidence type="ECO:0000256" key="6">
    <source>
        <dbReference type="ARBA" id="ARBA00022833"/>
    </source>
</evidence>
<comment type="domain">
    <text evidence="9">The J domain is necessary and sufficient to stimulate DnaK ATPase activity. Zinc center 1 plays an important role in the autonomous, DnaK-independent chaperone activity of DnaJ. Zinc center 2 is essential for interaction with DnaK and for DnaJ activity.</text>
</comment>
<dbReference type="Proteomes" id="UP000253517">
    <property type="component" value="Unassembled WGS sequence"/>
</dbReference>
<dbReference type="GO" id="GO:0042026">
    <property type="term" value="P:protein refolding"/>
    <property type="evidence" value="ECO:0007669"/>
    <property type="project" value="TreeGrafter"/>
</dbReference>
<evidence type="ECO:0000256" key="2">
    <source>
        <dbReference type="ARBA" id="ARBA00022705"/>
    </source>
</evidence>
<comment type="similarity">
    <text evidence="9">Belongs to the DnaJ family.</text>
</comment>
<evidence type="ECO:0000313" key="11">
    <source>
        <dbReference type="EMBL" id="RCX03725.1"/>
    </source>
</evidence>
<dbReference type="PANTHER" id="PTHR43096:SF48">
    <property type="entry name" value="CHAPERONE PROTEIN DNAJ"/>
    <property type="match status" value="1"/>
</dbReference>
<keyword evidence="8 9" id="KW-0143">Chaperone</keyword>
<evidence type="ECO:0000256" key="3">
    <source>
        <dbReference type="ARBA" id="ARBA00022723"/>
    </source>
</evidence>
<evidence type="ECO:0000256" key="1">
    <source>
        <dbReference type="ARBA" id="ARBA00022490"/>
    </source>
</evidence>
<dbReference type="GO" id="GO:0051082">
    <property type="term" value="F:unfolded protein binding"/>
    <property type="evidence" value="ECO:0007669"/>
    <property type="project" value="UniProtKB-UniRule"/>
</dbReference>
<keyword evidence="5" id="KW-0863">Zinc-finger</keyword>
<dbReference type="SMART" id="SM00271">
    <property type="entry name" value="DnaJ"/>
    <property type="match status" value="1"/>
</dbReference>
<keyword evidence="2 9" id="KW-0235">DNA replication</keyword>
<dbReference type="FunFam" id="2.60.260.20:FF:000005">
    <property type="entry name" value="Chaperone protein dnaJ 1, mitochondrial"/>
    <property type="match status" value="1"/>
</dbReference>
<keyword evidence="7 9" id="KW-0346">Stress response</keyword>
<feature type="binding site" evidence="9">
    <location>
        <position position="182"/>
    </location>
    <ligand>
        <name>Zn(2+)</name>
        <dbReference type="ChEBI" id="CHEBI:29105"/>
        <label>2</label>
    </ligand>
</feature>
<dbReference type="InterPro" id="IPR008971">
    <property type="entry name" value="HSP40/DnaJ_pept-bd"/>
</dbReference>
<keyword evidence="3 9" id="KW-0479">Metal-binding</keyword>
<evidence type="ECO:0000256" key="9">
    <source>
        <dbReference type="HAMAP-Rule" id="MF_01152"/>
    </source>
</evidence>
<dbReference type="GO" id="GO:0005737">
    <property type="term" value="C:cytoplasm"/>
    <property type="evidence" value="ECO:0007669"/>
    <property type="project" value="UniProtKB-SubCell"/>
</dbReference>
<protein>
    <recommendedName>
        <fullName evidence="9">Chaperone protein DnaJ</fullName>
    </recommendedName>
</protein>
<dbReference type="Pfam" id="PF00226">
    <property type="entry name" value="DnaJ"/>
    <property type="match status" value="1"/>
</dbReference>
<dbReference type="GO" id="GO:0031072">
    <property type="term" value="F:heat shock protein binding"/>
    <property type="evidence" value="ECO:0007669"/>
    <property type="project" value="InterPro"/>
</dbReference>
<dbReference type="InterPro" id="IPR036869">
    <property type="entry name" value="J_dom_sf"/>
</dbReference>
<accession>A0A369A3E5</accession>
<comment type="caution">
    <text evidence="11">The sequence shown here is derived from an EMBL/GenBank/DDBJ whole genome shotgun (WGS) entry which is preliminary data.</text>
</comment>
<feature type="domain" description="J" evidence="10">
    <location>
        <begin position="6"/>
        <end position="71"/>
    </location>
</feature>
<proteinExistence type="inferred from homology"/>
<dbReference type="InterPro" id="IPR002939">
    <property type="entry name" value="DnaJ_C"/>
</dbReference>
<dbReference type="Gene3D" id="2.10.230.10">
    <property type="entry name" value="Heat shock protein DnaJ, cysteine-rich domain"/>
    <property type="match status" value="1"/>
</dbReference>
<gene>
    <name evidence="9" type="primary">dnaJ</name>
    <name evidence="11" type="ORF">DES35_102178</name>
</gene>
<keyword evidence="6 9" id="KW-0862">Zinc</keyword>
<dbReference type="InterPro" id="IPR036410">
    <property type="entry name" value="HSP_DnaJ_Cys-rich_dom_sf"/>
</dbReference>